<feature type="coiled-coil region" evidence="1">
    <location>
        <begin position="27"/>
        <end position="54"/>
    </location>
</feature>
<dbReference type="RefSeq" id="WP_012158035.1">
    <property type="nucleotide sequence ID" value="NC_009922.1"/>
</dbReference>
<feature type="transmembrane region" description="Helical" evidence="2">
    <location>
        <begin position="6"/>
        <end position="23"/>
    </location>
</feature>
<keyword evidence="4" id="KW-1185">Reference proteome</keyword>
<reference evidence="4" key="1">
    <citation type="submission" date="2007-10" db="EMBL/GenBank/DDBJ databases">
        <title>Complete genome of Alkaliphilus oremlandii OhILAs.</title>
        <authorList>
            <person name="Copeland A."/>
            <person name="Lucas S."/>
            <person name="Lapidus A."/>
            <person name="Barry K."/>
            <person name="Detter J.C."/>
            <person name="Glavina del Rio T."/>
            <person name="Hammon N."/>
            <person name="Israni S."/>
            <person name="Dalin E."/>
            <person name="Tice H."/>
            <person name="Pitluck S."/>
            <person name="Chain P."/>
            <person name="Malfatti S."/>
            <person name="Shin M."/>
            <person name="Vergez L."/>
            <person name="Schmutz J."/>
            <person name="Larimer F."/>
            <person name="Land M."/>
            <person name="Hauser L."/>
            <person name="Kyrpides N."/>
            <person name="Mikhailova N."/>
            <person name="Stolz J.F."/>
            <person name="Dawson A."/>
            <person name="Fisher E."/>
            <person name="Crable B."/>
            <person name="Perera E."/>
            <person name="Lisak J."/>
            <person name="Ranganathan M."/>
            <person name="Basu P."/>
            <person name="Richardson P."/>
        </authorList>
    </citation>
    <scope>NUCLEOTIDE SEQUENCE [LARGE SCALE GENOMIC DNA]</scope>
    <source>
        <strain evidence="4">OhILAs</strain>
    </source>
</reference>
<accession>A8MFT1</accession>
<keyword evidence="1" id="KW-0175">Coiled coil</keyword>
<dbReference type="HOGENOM" id="CLU_1559728_0_0_9"/>
<protein>
    <submittedName>
        <fullName evidence="3">Uncharacterized protein</fullName>
    </submittedName>
</protein>
<evidence type="ECO:0000313" key="3">
    <source>
        <dbReference type="EMBL" id="ABW17720.1"/>
    </source>
</evidence>
<sequence length="171" mass="20338">MLKNKPLIVSLILIIFLISYLIISSNIKDLTKNNQILKSRLEELEIENQTIKEHYETEYFLRDTLDIKARSIYKSLIEKDLTMLEREVSNNTKVLPDTIIFTTENGEVSYDLYTRKDTPILRQRYYILSEDNRTFTTGYEIHSEYYDSIPVIIMIFSYENEDWKLSSILTE</sequence>
<evidence type="ECO:0000256" key="2">
    <source>
        <dbReference type="SAM" id="Phobius"/>
    </source>
</evidence>
<proteinExistence type="predicted"/>
<dbReference type="OrthoDB" id="1955633at2"/>
<name>A8MFT1_ALKOO</name>
<keyword evidence="2" id="KW-0472">Membrane</keyword>
<keyword evidence="2" id="KW-1133">Transmembrane helix</keyword>
<gene>
    <name evidence="3" type="ordered locus">Clos_0154</name>
</gene>
<dbReference type="KEGG" id="aoe:Clos_0154"/>
<evidence type="ECO:0000256" key="1">
    <source>
        <dbReference type="SAM" id="Coils"/>
    </source>
</evidence>
<dbReference type="Proteomes" id="UP000000269">
    <property type="component" value="Chromosome"/>
</dbReference>
<evidence type="ECO:0000313" key="4">
    <source>
        <dbReference type="Proteomes" id="UP000000269"/>
    </source>
</evidence>
<organism evidence="3 4">
    <name type="scientific">Alkaliphilus oremlandii (strain OhILAs)</name>
    <name type="common">Clostridium oremlandii (strain OhILAs)</name>
    <dbReference type="NCBI Taxonomy" id="350688"/>
    <lineage>
        <taxon>Bacteria</taxon>
        <taxon>Bacillati</taxon>
        <taxon>Bacillota</taxon>
        <taxon>Clostridia</taxon>
        <taxon>Peptostreptococcales</taxon>
        <taxon>Natronincolaceae</taxon>
        <taxon>Alkaliphilus</taxon>
    </lineage>
</organism>
<dbReference type="AlphaFoldDB" id="A8MFT1"/>
<keyword evidence="2" id="KW-0812">Transmembrane</keyword>
<dbReference type="EMBL" id="CP000853">
    <property type="protein sequence ID" value="ABW17720.1"/>
    <property type="molecule type" value="Genomic_DNA"/>
</dbReference>